<sequence length="127" mass="14192" precursor="true">MRKIPIIAGVFSLLITSCTFAASLQDDMNILIANLGIVSSSTDTKVITSSLEKMRNAALDAQKAIPPKLEGKAEDSPEIKDYRHGFDLLIEQIDKTKQWAEEGNIQEVKKSVGEVINIRNTYHSRYR</sequence>
<dbReference type="GO" id="GO:0009055">
    <property type="term" value="F:electron transfer activity"/>
    <property type="evidence" value="ECO:0007669"/>
    <property type="project" value="InterPro"/>
</dbReference>
<dbReference type="GO" id="GO:0005506">
    <property type="term" value="F:iron ion binding"/>
    <property type="evidence" value="ECO:0007669"/>
    <property type="project" value="InterPro"/>
</dbReference>
<dbReference type="AlphaFoldDB" id="A0A0E1NTH6"/>
<gene>
    <name evidence="6" type="ordered locus">YPA_2824</name>
</gene>
<feature type="signal peptide" evidence="5">
    <location>
        <begin position="1"/>
        <end position="21"/>
    </location>
</feature>
<dbReference type="EMBL" id="CP000308">
    <property type="protein sequence ID" value="ABG14786.1"/>
    <property type="molecule type" value="Genomic_DNA"/>
</dbReference>
<keyword evidence="4" id="KW-0408">Iron</keyword>
<dbReference type="SMR" id="A0A0E1NTH6"/>
<feature type="chain" id="PRO_5010416222" evidence="5">
    <location>
        <begin position="22"/>
        <end position="127"/>
    </location>
</feature>
<evidence type="ECO:0000256" key="4">
    <source>
        <dbReference type="PIRSR" id="PIRSR000029-1"/>
    </source>
</evidence>
<dbReference type="RefSeq" id="WP_002215101.1">
    <property type="nucleotide sequence ID" value="NC_008150.1"/>
</dbReference>
<dbReference type="HOGENOM" id="CLU_140814_1_1_6"/>
<feature type="binding site" description="axial binding residue" evidence="4">
    <location>
        <position position="28"/>
    </location>
    <ligand>
        <name>heme b</name>
        <dbReference type="ChEBI" id="CHEBI:60344"/>
    </ligand>
    <ligandPart>
        <name>Fe</name>
        <dbReference type="ChEBI" id="CHEBI:18248"/>
    </ligandPart>
</feature>
<comment type="cofactor">
    <cofactor evidence="4">
        <name>heme b</name>
        <dbReference type="ChEBI" id="CHEBI:60344"/>
    </cofactor>
    <text evidence="4">Binds 1 heme b (iron(II)-protoporphyrin IX) group per molecule.</text>
</comment>
<dbReference type="InterPro" id="IPR009155">
    <property type="entry name" value="Cyt_b562"/>
</dbReference>
<keyword evidence="3 5" id="KW-0732">Signal</keyword>
<organism evidence="6 7">
    <name type="scientific">Yersinia pestis bv. Antiqua (strain Antiqua)</name>
    <dbReference type="NCBI Taxonomy" id="360102"/>
    <lineage>
        <taxon>Bacteria</taxon>
        <taxon>Pseudomonadati</taxon>
        <taxon>Pseudomonadota</taxon>
        <taxon>Gammaproteobacteria</taxon>
        <taxon>Enterobacterales</taxon>
        <taxon>Yersiniaceae</taxon>
        <taxon>Yersinia</taxon>
    </lineage>
</organism>
<keyword evidence="4" id="KW-0479">Metal-binding</keyword>
<dbReference type="PROSITE" id="PS51257">
    <property type="entry name" value="PROKAR_LIPOPROTEIN"/>
    <property type="match status" value="1"/>
</dbReference>
<dbReference type="Pfam" id="PF07361">
    <property type="entry name" value="Cytochrom_B562"/>
    <property type="match status" value="1"/>
</dbReference>
<dbReference type="GO" id="GO:0020037">
    <property type="term" value="F:heme binding"/>
    <property type="evidence" value="ECO:0007669"/>
    <property type="project" value="InterPro"/>
</dbReference>
<proteinExistence type="inferred from homology"/>
<evidence type="ECO:0000256" key="1">
    <source>
        <dbReference type="ARBA" id="ARBA00002028"/>
    </source>
</evidence>
<accession>A0A0E1NTH6</accession>
<protein>
    <submittedName>
        <fullName evidence="6">Putative cytochrome B562</fullName>
    </submittedName>
</protein>
<dbReference type="SUPFAM" id="SSF47175">
    <property type="entry name" value="Cytochromes"/>
    <property type="match status" value="1"/>
</dbReference>
<reference evidence="6 7" key="1">
    <citation type="journal article" date="2006" name="J. Bacteriol.">
        <title>Complete genome sequence of Yersinia pestis strains Antiqua and Nepal516: evidence of gene reduction in an emerging pathogen.</title>
        <authorList>
            <person name="Chain P.S."/>
            <person name="Hu P."/>
            <person name="Malfatti S.A."/>
            <person name="Radnedge L."/>
            <person name="Larimer F."/>
            <person name="Vergez L.M."/>
            <person name="Worsham P."/>
            <person name="Chu M.C."/>
            <person name="Andersen G.L."/>
        </authorList>
    </citation>
    <scope>NUCLEOTIDE SEQUENCE [LARGE SCALE GENOMIC DNA]</scope>
    <source>
        <strain evidence="6 7">Antiqua</strain>
    </source>
</reference>
<dbReference type="InterPro" id="IPR010980">
    <property type="entry name" value="Cyt_c/b562"/>
</dbReference>
<evidence type="ECO:0000313" key="6">
    <source>
        <dbReference type="EMBL" id="ABG14786.1"/>
    </source>
</evidence>
<dbReference type="GeneID" id="57975389"/>
<comment type="function">
    <text evidence="1">Electron-transport protein of unknown function.</text>
</comment>
<dbReference type="GO" id="GO:0022900">
    <property type="term" value="P:electron transport chain"/>
    <property type="evidence" value="ECO:0007669"/>
    <property type="project" value="InterPro"/>
</dbReference>
<dbReference type="PATRIC" id="fig|360102.15.peg.1508"/>
<dbReference type="Proteomes" id="UP000001971">
    <property type="component" value="Chromosome"/>
</dbReference>
<evidence type="ECO:0000313" key="7">
    <source>
        <dbReference type="Proteomes" id="UP000001971"/>
    </source>
</evidence>
<dbReference type="KEGG" id="ypa:YPA_2824"/>
<dbReference type="GO" id="GO:0042597">
    <property type="term" value="C:periplasmic space"/>
    <property type="evidence" value="ECO:0007669"/>
    <property type="project" value="InterPro"/>
</dbReference>
<dbReference type="Gene3D" id="1.20.120.10">
    <property type="entry name" value="Cytochrome c/b562"/>
    <property type="match status" value="1"/>
</dbReference>
<name>A0A0E1NTH6_YERPA</name>
<keyword evidence="4" id="KW-0349">Heme</keyword>
<evidence type="ECO:0000256" key="3">
    <source>
        <dbReference type="ARBA" id="ARBA00022729"/>
    </source>
</evidence>
<dbReference type="PIRSF" id="PIRSF000029">
    <property type="entry name" value="Cytochrome_b562"/>
    <property type="match status" value="1"/>
</dbReference>
<comment type="similarity">
    <text evidence="2">Belongs to the cytochrome b562 family.</text>
</comment>
<evidence type="ECO:0000256" key="5">
    <source>
        <dbReference type="SAM" id="SignalP"/>
    </source>
</evidence>
<dbReference type="NCBIfam" id="NF011632">
    <property type="entry name" value="PRK15058.1"/>
    <property type="match status" value="1"/>
</dbReference>
<evidence type="ECO:0000256" key="2">
    <source>
        <dbReference type="ARBA" id="ARBA00005523"/>
    </source>
</evidence>
<feature type="binding site" description="axial binding residue" evidence="4">
    <location>
        <position position="123"/>
    </location>
    <ligand>
        <name>heme b</name>
        <dbReference type="ChEBI" id="CHEBI:60344"/>
    </ligand>
    <ligandPart>
        <name>Fe</name>
        <dbReference type="ChEBI" id="CHEBI:18248"/>
    </ligandPart>
</feature>